<feature type="domain" description="SprT-like" evidence="1">
    <location>
        <begin position="35"/>
        <end position="95"/>
    </location>
</feature>
<sequence>MIDKLLPYIPISSKKALEQLLNNYTFHLKIVNGRKTKRGDFRATKPIASITINNNLSKEQFLITLVHEIAHLDTFIKHPKAKAHGVEWKQNFQRLMLPFLNNHIFRDEILNPLAKHLINPKATTDSDPVLSTKLDQINSKIDNDKYFIFDLKPGVLFTLNNRKFKILNKRRTRYECLEISTNKKFLVRGSAPVKLISN</sequence>
<name>A0A1B1Y3Y8_9FLAO</name>
<accession>A0A1B1Y3Y8</accession>
<dbReference type="OrthoDB" id="267364at2"/>
<dbReference type="InterPro" id="IPR006640">
    <property type="entry name" value="SprT-like_domain"/>
</dbReference>
<dbReference type="EMBL" id="CP014224">
    <property type="protein sequence ID" value="ANW95457.1"/>
    <property type="molecule type" value="Genomic_DNA"/>
</dbReference>
<gene>
    <name evidence="2" type="ORF">AXE80_03810</name>
</gene>
<dbReference type="KEGG" id="wfu:AXE80_03810"/>
<dbReference type="AlphaFoldDB" id="A0A1B1Y3Y8"/>
<dbReference type="Proteomes" id="UP000092967">
    <property type="component" value="Chromosome"/>
</dbReference>
<evidence type="ECO:0000259" key="1">
    <source>
        <dbReference type="Pfam" id="PF10263"/>
    </source>
</evidence>
<evidence type="ECO:0000313" key="3">
    <source>
        <dbReference type="Proteomes" id="UP000092967"/>
    </source>
</evidence>
<proteinExistence type="predicted"/>
<evidence type="ECO:0000313" key="2">
    <source>
        <dbReference type="EMBL" id="ANW95457.1"/>
    </source>
</evidence>
<organism evidence="2 3">
    <name type="scientific">Wenyingzhuangia fucanilytica</name>
    <dbReference type="NCBI Taxonomy" id="1790137"/>
    <lineage>
        <taxon>Bacteria</taxon>
        <taxon>Pseudomonadati</taxon>
        <taxon>Bacteroidota</taxon>
        <taxon>Flavobacteriia</taxon>
        <taxon>Flavobacteriales</taxon>
        <taxon>Flavobacteriaceae</taxon>
        <taxon>Wenyingzhuangia</taxon>
    </lineage>
</organism>
<dbReference type="RefSeq" id="WP_068824602.1">
    <property type="nucleotide sequence ID" value="NZ_CP014224.1"/>
</dbReference>
<dbReference type="GO" id="GO:0006950">
    <property type="term" value="P:response to stress"/>
    <property type="evidence" value="ECO:0007669"/>
    <property type="project" value="UniProtKB-ARBA"/>
</dbReference>
<keyword evidence="3" id="KW-1185">Reference proteome</keyword>
<protein>
    <recommendedName>
        <fullName evidence="1">SprT-like domain-containing protein</fullName>
    </recommendedName>
</protein>
<dbReference type="Pfam" id="PF10263">
    <property type="entry name" value="SprT-like"/>
    <property type="match status" value="1"/>
</dbReference>
<dbReference type="STRING" id="1790137.AXE80_03810"/>
<reference evidence="2 3" key="1">
    <citation type="submission" date="2016-02" db="EMBL/GenBank/DDBJ databases">
        <authorList>
            <person name="Wen L."/>
            <person name="He K."/>
            <person name="Yang H."/>
        </authorList>
    </citation>
    <scope>NUCLEOTIDE SEQUENCE [LARGE SCALE GENOMIC DNA]</scope>
    <source>
        <strain evidence="2 3">CZ1127</strain>
    </source>
</reference>